<keyword evidence="2" id="KW-0251">Elongation factor</keyword>
<name>A0ABS7DA78_9BACL</name>
<dbReference type="InterPro" id="IPR036953">
    <property type="entry name" value="GreA/GreB_C_sf"/>
</dbReference>
<evidence type="ECO:0000259" key="1">
    <source>
        <dbReference type="Pfam" id="PF01272"/>
    </source>
</evidence>
<comment type="caution">
    <text evidence="2">The sequence shown here is derived from an EMBL/GenBank/DDBJ whole genome shotgun (WGS) entry which is preliminary data.</text>
</comment>
<dbReference type="Pfam" id="PF01272">
    <property type="entry name" value="GreA_GreB"/>
    <property type="match status" value="1"/>
</dbReference>
<dbReference type="PANTHER" id="PTHR30437">
    <property type="entry name" value="TRANSCRIPTION ELONGATION FACTOR GREA"/>
    <property type="match status" value="1"/>
</dbReference>
<dbReference type="PANTHER" id="PTHR30437:SF4">
    <property type="entry name" value="TRANSCRIPTION ELONGATION FACTOR GREA"/>
    <property type="match status" value="1"/>
</dbReference>
<accession>A0ABS7DA78</accession>
<dbReference type="RefSeq" id="WP_219874037.1">
    <property type="nucleotide sequence ID" value="NZ_JAHZIJ010000016.1"/>
</dbReference>
<evidence type="ECO:0000313" key="3">
    <source>
        <dbReference type="Proteomes" id="UP000812277"/>
    </source>
</evidence>
<organism evidence="2 3">
    <name type="scientific">Paenibacillus oenotherae</name>
    <dbReference type="NCBI Taxonomy" id="1435645"/>
    <lineage>
        <taxon>Bacteria</taxon>
        <taxon>Bacillati</taxon>
        <taxon>Bacillota</taxon>
        <taxon>Bacilli</taxon>
        <taxon>Bacillales</taxon>
        <taxon>Paenibacillaceae</taxon>
        <taxon>Paenibacillus</taxon>
    </lineage>
</organism>
<protein>
    <submittedName>
        <fullName evidence="2">GreA/GreB family elongation factor</fullName>
    </submittedName>
</protein>
<keyword evidence="2" id="KW-0648">Protein biosynthesis</keyword>
<dbReference type="InterPro" id="IPR023459">
    <property type="entry name" value="Tscrpt_elong_fac_GreA/B_fam"/>
</dbReference>
<dbReference type="GO" id="GO:0003746">
    <property type="term" value="F:translation elongation factor activity"/>
    <property type="evidence" value="ECO:0007669"/>
    <property type="project" value="UniProtKB-KW"/>
</dbReference>
<reference evidence="2 3" key="1">
    <citation type="submission" date="2021-07" db="EMBL/GenBank/DDBJ databases">
        <title>Paenibacillus radiodurans sp. nov., isolated from the southeastern edge of Tengger Desert.</title>
        <authorList>
            <person name="Zhang G."/>
        </authorList>
    </citation>
    <scope>NUCLEOTIDE SEQUENCE [LARGE SCALE GENOMIC DNA]</scope>
    <source>
        <strain evidence="2 3">DT7-4</strain>
    </source>
</reference>
<dbReference type="Proteomes" id="UP000812277">
    <property type="component" value="Unassembled WGS sequence"/>
</dbReference>
<evidence type="ECO:0000313" key="2">
    <source>
        <dbReference type="EMBL" id="MBW7476791.1"/>
    </source>
</evidence>
<feature type="domain" description="Transcription elongation factor GreA/GreB C-terminal" evidence="1">
    <location>
        <begin position="67"/>
        <end position="138"/>
    </location>
</feature>
<proteinExistence type="predicted"/>
<sequence length="144" mass="16609">MNRSLDASIATSLIEQLVFFDEQRQSLLERFYPDHHRDRRRIEQLMNRYRNRLEQIIAGNNTNTLEHTVLIGSYVKVRNEEDGTMESYCLVLPDDANMEEHCISFLSPIGQELLLSDKGQTITVQTPAGSYQLIVAEIDFHLPA</sequence>
<keyword evidence="3" id="KW-1185">Reference proteome</keyword>
<gene>
    <name evidence="2" type="ORF">K0T92_18920</name>
</gene>
<dbReference type="Gene3D" id="3.10.50.30">
    <property type="entry name" value="Transcription elongation factor, GreA/GreB, C-terminal domain"/>
    <property type="match status" value="1"/>
</dbReference>
<dbReference type="EMBL" id="JAHZIJ010000016">
    <property type="protein sequence ID" value="MBW7476791.1"/>
    <property type="molecule type" value="Genomic_DNA"/>
</dbReference>
<dbReference type="PIRSF" id="PIRSF006092">
    <property type="entry name" value="GreA_GreB"/>
    <property type="match status" value="1"/>
</dbReference>
<dbReference type="InterPro" id="IPR001437">
    <property type="entry name" value="Tscrpt_elong_fac_GreA/B_C"/>
</dbReference>
<dbReference type="SUPFAM" id="SSF54534">
    <property type="entry name" value="FKBP-like"/>
    <property type="match status" value="1"/>
</dbReference>